<evidence type="ECO:0000256" key="1">
    <source>
        <dbReference type="SAM" id="MobiDB-lite"/>
    </source>
</evidence>
<evidence type="ECO:0000313" key="2">
    <source>
        <dbReference type="EMBL" id="SUZ85576.1"/>
    </source>
</evidence>
<gene>
    <name evidence="2" type="ORF">METZ01_LOCUS38430</name>
</gene>
<dbReference type="EMBL" id="UINC01001641">
    <property type="protein sequence ID" value="SUZ85576.1"/>
    <property type="molecule type" value="Genomic_DNA"/>
</dbReference>
<sequence>MRVLAVAVSRECYEPQPHPPPQQPPPLNGGSGPIEVGISLPPLVTDAKTEMARLAGCSQFGQSAPRALIDWSFSNLWSQVGHIYSYNGISAPPRIRFYWLTRTVRP</sequence>
<feature type="region of interest" description="Disordered" evidence="1">
    <location>
        <begin position="12"/>
        <end position="32"/>
    </location>
</feature>
<dbReference type="AlphaFoldDB" id="A0A381R1I8"/>
<reference evidence="2" key="1">
    <citation type="submission" date="2018-05" db="EMBL/GenBank/DDBJ databases">
        <authorList>
            <person name="Lanie J.A."/>
            <person name="Ng W.-L."/>
            <person name="Kazmierczak K.M."/>
            <person name="Andrzejewski T.M."/>
            <person name="Davidsen T.M."/>
            <person name="Wayne K.J."/>
            <person name="Tettelin H."/>
            <person name="Glass J.I."/>
            <person name="Rusch D."/>
            <person name="Podicherti R."/>
            <person name="Tsui H.-C.T."/>
            <person name="Winkler M.E."/>
        </authorList>
    </citation>
    <scope>NUCLEOTIDE SEQUENCE</scope>
</reference>
<organism evidence="2">
    <name type="scientific">marine metagenome</name>
    <dbReference type="NCBI Taxonomy" id="408172"/>
    <lineage>
        <taxon>unclassified sequences</taxon>
        <taxon>metagenomes</taxon>
        <taxon>ecological metagenomes</taxon>
    </lineage>
</organism>
<accession>A0A381R1I8</accession>
<protein>
    <submittedName>
        <fullName evidence="2">Uncharacterized protein</fullName>
    </submittedName>
</protein>
<name>A0A381R1I8_9ZZZZ</name>
<feature type="compositionally biased region" description="Pro residues" evidence="1">
    <location>
        <begin position="16"/>
        <end position="27"/>
    </location>
</feature>
<proteinExistence type="predicted"/>